<dbReference type="EMBL" id="JAHRIP010086699">
    <property type="protein sequence ID" value="MEQ2315474.1"/>
    <property type="molecule type" value="Genomic_DNA"/>
</dbReference>
<proteinExistence type="predicted"/>
<dbReference type="Proteomes" id="UP001469553">
    <property type="component" value="Unassembled WGS sequence"/>
</dbReference>
<organism evidence="1 2">
    <name type="scientific">Ameca splendens</name>
    <dbReference type="NCBI Taxonomy" id="208324"/>
    <lineage>
        <taxon>Eukaryota</taxon>
        <taxon>Metazoa</taxon>
        <taxon>Chordata</taxon>
        <taxon>Craniata</taxon>
        <taxon>Vertebrata</taxon>
        <taxon>Euteleostomi</taxon>
        <taxon>Actinopterygii</taxon>
        <taxon>Neopterygii</taxon>
        <taxon>Teleostei</taxon>
        <taxon>Neoteleostei</taxon>
        <taxon>Acanthomorphata</taxon>
        <taxon>Ovalentaria</taxon>
        <taxon>Atherinomorphae</taxon>
        <taxon>Cyprinodontiformes</taxon>
        <taxon>Goodeidae</taxon>
        <taxon>Ameca</taxon>
    </lineage>
</organism>
<accession>A0ABV1AA93</accession>
<reference evidence="1 2" key="1">
    <citation type="submission" date="2021-06" db="EMBL/GenBank/DDBJ databases">
        <authorList>
            <person name="Palmer J.M."/>
        </authorList>
    </citation>
    <scope>NUCLEOTIDE SEQUENCE [LARGE SCALE GENOMIC DNA]</scope>
    <source>
        <strain evidence="1 2">AS_MEX2019</strain>
        <tissue evidence="1">Muscle</tissue>
    </source>
</reference>
<comment type="caution">
    <text evidence="1">The sequence shown here is derived from an EMBL/GenBank/DDBJ whole genome shotgun (WGS) entry which is preliminary data.</text>
</comment>
<keyword evidence="2" id="KW-1185">Reference proteome</keyword>
<protein>
    <recommendedName>
        <fullName evidence="3">Secreted protein</fullName>
    </recommendedName>
</protein>
<gene>
    <name evidence="1" type="ORF">AMECASPLE_022826</name>
</gene>
<evidence type="ECO:0000313" key="1">
    <source>
        <dbReference type="EMBL" id="MEQ2315474.1"/>
    </source>
</evidence>
<sequence>MLLTDQECTRKPAFSACGFLLLSLRLQRYHCLATDTPIRVTMYNSHSLSWGVLVFTSRRCACVATVDCYISSFGAANCKEKVVHFHQCPCLPGYYMSFT</sequence>
<evidence type="ECO:0008006" key="3">
    <source>
        <dbReference type="Google" id="ProtNLM"/>
    </source>
</evidence>
<name>A0ABV1AA93_9TELE</name>
<evidence type="ECO:0000313" key="2">
    <source>
        <dbReference type="Proteomes" id="UP001469553"/>
    </source>
</evidence>